<organism evidence="2 3">
    <name type="scientific">Hibiscus trionum</name>
    <name type="common">Flower of an hour</name>
    <dbReference type="NCBI Taxonomy" id="183268"/>
    <lineage>
        <taxon>Eukaryota</taxon>
        <taxon>Viridiplantae</taxon>
        <taxon>Streptophyta</taxon>
        <taxon>Embryophyta</taxon>
        <taxon>Tracheophyta</taxon>
        <taxon>Spermatophyta</taxon>
        <taxon>Magnoliopsida</taxon>
        <taxon>eudicotyledons</taxon>
        <taxon>Gunneridae</taxon>
        <taxon>Pentapetalae</taxon>
        <taxon>rosids</taxon>
        <taxon>malvids</taxon>
        <taxon>Malvales</taxon>
        <taxon>Malvaceae</taxon>
        <taxon>Malvoideae</taxon>
        <taxon>Hibiscus</taxon>
    </lineage>
</organism>
<evidence type="ECO:0000313" key="3">
    <source>
        <dbReference type="Proteomes" id="UP001165190"/>
    </source>
</evidence>
<feature type="compositionally biased region" description="Basic and acidic residues" evidence="1">
    <location>
        <begin position="152"/>
        <end position="169"/>
    </location>
</feature>
<proteinExistence type="predicted"/>
<feature type="region of interest" description="Disordered" evidence="1">
    <location>
        <begin position="1"/>
        <end position="42"/>
    </location>
</feature>
<keyword evidence="3" id="KW-1185">Reference proteome</keyword>
<dbReference type="PANTHER" id="PTHR36378">
    <property type="entry name" value="COTTON FIBER PROTEIN"/>
    <property type="match status" value="1"/>
</dbReference>
<evidence type="ECO:0000256" key="1">
    <source>
        <dbReference type="SAM" id="MobiDB-lite"/>
    </source>
</evidence>
<feature type="compositionally biased region" description="Basic and acidic residues" evidence="1">
    <location>
        <begin position="65"/>
        <end position="81"/>
    </location>
</feature>
<dbReference type="PANTHER" id="PTHR36378:SF1">
    <property type="entry name" value="COTTON FIBER PROTEIN"/>
    <property type="match status" value="1"/>
</dbReference>
<feature type="region of interest" description="Disordered" evidence="1">
    <location>
        <begin position="119"/>
        <end position="169"/>
    </location>
</feature>
<dbReference type="InterPro" id="IPR008480">
    <property type="entry name" value="DUF761_pln"/>
</dbReference>
<sequence>MGETEPMTCISIFTRDKKKPPSPDNDGNAVPPRKGMRRSSSMGIFKAALGMLRTKSWSQLPVSDSKPDQVDVDSKVGEKGNVESISPMELQSSQLPPSHSPPKKVTLEIVPEPIPGEEQKVEATASPLSPVPFSTMPAVSDVSQNNSPCEGTAKEKRWHRGDDDGGDEKIDTKAEEFIAQFYEQMKLQSMNS</sequence>
<dbReference type="Proteomes" id="UP001165190">
    <property type="component" value="Unassembled WGS sequence"/>
</dbReference>
<name>A0A9W7IPS7_HIBTR</name>
<dbReference type="Pfam" id="PF05553">
    <property type="entry name" value="DUF761"/>
    <property type="match status" value="1"/>
</dbReference>
<dbReference type="AlphaFoldDB" id="A0A9W7IPS7"/>
<gene>
    <name evidence="2" type="ORF">HRI_003556500</name>
</gene>
<accession>A0A9W7IPS7</accession>
<comment type="caution">
    <text evidence="2">The sequence shown here is derived from an EMBL/GenBank/DDBJ whole genome shotgun (WGS) entry which is preliminary data.</text>
</comment>
<protein>
    <submittedName>
        <fullName evidence="2">Uncharacterized protein</fullName>
    </submittedName>
</protein>
<dbReference type="EMBL" id="BSYR01000033">
    <property type="protein sequence ID" value="GMI98872.1"/>
    <property type="molecule type" value="Genomic_DNA"/>
</dbReference>
<dbReference type="OrthoDB" id="1926607at2759"/>
<feature type="region of interest" description="Disordered" evidence="1">
    <location>
        <begin position="57"/>
        <end position="105"/>
    </location>
</feature>
<evidence type="ECO:0000313" key="2">
    <source>
        <dbReference type="EMBL" id="GMI98872.1"/>
    </source>
</evidence>
<reference evidence="2" key="1">
    <citation type="submission" date="2023-05" db="EMBL/GenBank/DDBJ databases">
        <title>Genome and transcriptome analyses reveal genes involved in the formation of fine ridges on petal epidermal cells in Hibiscus trionum.</title>
        <authorList>
            <person name="Koshimizu S."/>
            <person name="Masuda S."/>
            <person name="Ishii T."/>
            <person name="Shirasu K."/>
            <person name="Hoshino A."/>
            <person name="Arita M."/>
        </authorList>
    </citation>
    <scope>NUCLEOTIDE SEQUENCE</scope>
    <source>
        <strain evidence="2">Hamamatsu line</strain>
    </source>
</reference>